<dbReference type="OrthoDB" id="1153981at2"/>
<proteinExistence type="predicted"/>
<organism evidence="1 2">
    <name type="scientific">Pedobacter frigidisoli</name>
    <dbReference type="NCBI Taxonomy" id="2530455"/>
    <lineage>
        <taxon>Bacteria</taxon>
        <taxon>Pseudomonadati</taxon>
        <taxon>Bacteroidota</taxon>
        <taxon>Sphingobacteriia</taxon>
        <taxon>Sphingobacteriales</taxon>
        <taxon>Sphingobacteriaceae</taxon>
        <taxon>Pedobacter</taxon>
    </lineage>
</organism>
<dbReference type="AlphaFoldDB" id="A0A4R0NMC9"/>
<dbReference type="Gene3D" id="2.60.40.3140">
    <property type="match status" value="1"/>
</dbReference>
<evidence type="ECO:0000313" key="1">
    <source>
        <dbReference type="EMBL" id="TCD00743.1"/>
    </source>
</evidence>
<name>A0A4R0NMC9_9SPHI</name>
<dbReference type="Proteomes" id="UP000291485">
    <property type="component" value="Unassembled WGS sequence"/>
</dbReference>
<comment type="caution">
    <text evidence="1">The sequence shown here is derived from an EMBL/GenBank/DDBJ whole genome shotgun (WGS) entry which is preliminary data.</text>
</comment>
<dbReference type="Gene3D" id="2.60.120.1130">
    <property type="match status" value="1"/>
</dbReference>
<sequence>MKINFTLLFILIFPIILFAQKQATYNQKAEEIKKNVWDKQNPMFEANTVPEKYSNESAVVLARSFDMQRTAGGKFKFMIITAASITEINKSTTWREKIKINDKAALERYSTLEYDKIIDKTTSFLLVNVKDKKEVFVGVKIIKPNGKEVIVNTSEEVILANSKNKDKSGKLAIPDLQVGDIIDYYISTVQIKQGSDDESENRYTFLLADEYPILSYSYKFQYGKKINVFNMSTNGAPEAEVSTNEANDQIFIYAGKNVPKYVNEIWSSPYRELPYFCISSYFRTKYDQMTIPGVNPLSKLDRDKKISRLNNYLEDFKASFFNRFIQKNDFIKDHTEDYFKTNKAYKNAPLDSILKVLYNNWKYSTFSYYSLTEFDINEMNYRTANSKLSTQKMCKTLCDMEIPHNILVVSSRFSNSLDDVFEENDFKTLIRVNGPKSVYLCFDRINLGLNEIPVDFQGEKAVVLSPRKRGDYNYVFTQSTSTIPVTTFNDNVLAERLKVDFSKDNMQVLTINRNVNEIGLMKLSDQLNLCYVEDIDKEITLATFNEDLKKRSTDRKYYNAVQAAFDNGRKDIKKHFISEITDQYEQEPKDLINFKVNSSGILTSKLEHESSFTMENFVKKAGGNYILEVGKLIGKVSKVEADKKIRQTNIYMPAARSLSYDIKVNVPAGYKFTGIEALNTNITNTSGSFNATAKIDGADLILNVKRIYNVAYLDKKAWPEVSDLIDAAGNFFEQKVLLEKLN</sequence>
<accession>A0A4R0NMC9</accession>
<dbReference type="RefSeq" id="WP_131562182.1">
    <property type="nucleotide sequence ID" value="NZ_SJSN01000020.1"/>
</dbReference>
<reference evidence="1 2" key="1">
    <citation type="submission" date="2019-02" db="EMBL/GenBank/DDBJ databases">
        <title>Pedobacter sp. RP-3-11 sp. nov., isolated from Arctic soil.</title>
        <authorList>
            <person name="Dahal R.H."/>
        </authorList>
    </citation>
    <scope>NUCLEOTIDE SEQUENCE [LARGE SCALE GENOMIC DNA]</scope>
    <source>
        <strain evidence="1 2">RP-3-11</strain>
    </source>
</reference>
<dbReference type="EMBL" id="SJSN01000020">
    <property type="protein sequence ID" value="TCD00743.1"/>
    <property type="molecule type" value="Genomic_DNA"/>
</dbReference>
<gene>
    <name evidence="1" type="ORF">EZ449_19780</name>
</gene>
<protein>
    <submittedName>
        <fullName evidence="1">DUF3857 domain-containing protein</fullName>
    </submittedName>
</protein>
<keyword evidence="2" id="KW-1185">Reference proteome</keyword>
<evidence type="ECO:0000313" key="2">
    <source>
        <dbReference type="Proteomes" id="UP000291485"/>
    </source>
</evidence>